<reference evidence="1 2" key="1">
    <citation type="journal article" date="2011" name="BMC Genomics">
        <title>Comparative genome analysis and genome-guided physiological analysis of Roseobacter litoralis.</title>
        <authorList>
            <person name="Kalhoefer D."/>
            <person name="Thole S."/>
            <person name="Voget S."/>
            <person name="Lehmann R."/>
            <person name="Liesegang H."/>
            <person name="Wollher A."/>
            <person name="Daniel R."/>
            <person name="Simon M."/>
            <person name="Brinkhoff T."/>
        </authorList>
    </citation>
    <scope>NUCLEOTIDE SEQUENCE [LARGE SCALE GENOMIC DNA]</scope>
    <source>
        <strain evidence="2">ATCC 49566 / DSM 6996 / JCM 21268 / NBRC 15278 / OCh 149</strain>
    </source>
</reference>
<gene>
    <name evidence="1" type="ordered locus">RLO149_c009730</name>
</gene>
<dbReference type="AlphaFoldDB" id="F7ZAI4"/>
<proteinExistence type="predicted"/>
<dbReference type="KEGG" id="rli:RLO149_c009730"/>
<sequence>MPPLSLYTAFDKSGVNFQFSAALAHYPKFDLALSDWASHEKIKQYQV</sequence>
<evidence type="ECO:0000313" key="2">
    <source>
        <dbReference type="Proteomes" id="UP000001353"/>
    </source>
</evidence>
<name>F7ZAI4_ROSLO</name>
<evidence type="ECO:0000313" key="1">
    <source>
        <dbReference type="EMBL" id="AEI92984.1"/>
    </source>
</evidence>
<organism evidence="1 2">
    <name type="scientific">Roseobacter litoralis (strain ATCC 49566 / DSM 6996 / JCM 21268 / NBRC 15278 / OCh 149)</name>
    <dbReference type="NCBI Taxonomy" id="391595"/>
    <lineage>
        <taxon>Bacteria</taxon>
        <taxon>Pseudomonadati</taxon>
        <taxon>Pseudomonadota</taxon>
        <taxon>Alphaproteobacteria</taxon>
        <taxon>Rhodobacterales</taxon>
        <taxon>Roseobacteraceae</taxon>
        <taxon>Roseobacter</taxon>
    </lineage>
</organism>
<dbReference type="Proteomes" id="UP000001353">
    <property type="component" value="Chromosome"/>
</dbReference>
<dbReference type="STRING" id="391595.RLO149_c009730"/>
<keyword evidence="2" id="KW-1185">Reference proteome</keyword>
<dbReference type="EMBL" id="CP002623">
    <property type="protein sequence ID" value="AEI92984.1"/>
    <property type="molecule type" value="Genomic_DNA"/>
</dbReference>
<dbReference type="HOGENOM" id="CLU_3172768_0_0_5"/>
<accession>F7ZAI4</accession>
<protein>
    <submittedName>
        <fullName evidence="1">Uncharacterized protein</fullName>
    </submittedName>
</protein>